<dbReference type="EMBL" id="BJYX01000016">
    <property type="protein sequence ID" value="GEO31075.1"/>
    <property type="molecule type" value="Genomic_DNA"/>
</dbReference>
<dbReference type="OrthoDB" id="3629336at2"/>
<evidence type="ECO:0000313" key="3">
    <source>
        <dbReference type="Proteomes" id="UP000321534"/>
    </source>
</evidence>
<dbReference type="RefSeq" id="WP_147067499.1">
    <property type="nucleotide sequence ID" value="NZ_BAAARO010000011.1"/>
</dbReference>
<gene>
    <name evidence="2" type="ORF">TAE01_28850</name>
</gene>
<feature type="domain" description="Microcin J25-processing protein McjB C-terminal" evidence="1">
    <location>
        <begin position="35"/>
        <end position="128"/>
    </location>
</feature>
<reference evidence="2 3" key="1">
    <citation type="submission" date="2019-07" db="EMBL/GenBank/DDBJ databases">
        <title>Whole genome shotgun sequence of Terrabacter aerolatus NBRC 106305.</title>
        <authorList>
            <person name="Hosoyama A."/>
            <person name="Uohara A."/>
            <person name="Ohji S."/>
            <person name="Ichikawa N."/>
        </authorList>
    </citation>
    <scope>NUCLEOTIDE SEQUENCE [LARGE SCALE GENOMIC DNA]</scope>
    <source>
        <strain evidence="2 3">NBRC 106305</strain>
    </source>
</reference>
<comment type="caution">
    <text evidence="2">The sequence shown here is derived from an EMBL/GenBank/DDBJ whole genome shotgun (WGS) entry which is preliminary data.</text>
</comment>
<dbReference type="InterPro" id="IPR053521">
    <property type="entry name" value="McjB-like"/>
</dbReference>
<dbReference type="NCBIfam" id="NF033537">
    <property type="entry name" value="lasso_biosyn_B2"/>
    <property type="match status" value="1"/>
</dbReference>
<dbReference type="Proteomes" id="UP000321534">
    <property type="component" value="Unassembled WGS sequence"/>
</dbReference>
<protein>
    <recommendedName>
        <fullName evidence="1">Microcin J25-processing protein McjB C-terminal domain-containing protein</fullName>
    </recommendedName>
</protein>
<name>A0A512D3M1_9MICO</name>
<dbReference type="Pfam" id="PF13471">
    <property type="entry name" value="Transglut_core3"/>
    <property type="match status" value="1"/>
</dbReference>
<sequence>MTAGVRAAEGLRRARDAAAALAIACLVEVGVRVVRLPELAAWLGVPLSTEPLAPTDPDTRVDLPACAKRRLAATERVMRHWRFGDTCLRRALVAGCLLRRLHPVLRIGVTKVEGEVRAHAWIEIEGRTHDPGFVDFGIVERIRPA</sequence>
<evidence type="ECO:0000313" key="2">
    <source>
        <dbReference type="EMBL" id="GEO31075.1"/>
    </source>
</evidence>
<keyword evidence="3" id="KW-1185">Reference proteome</keyword>
<evidence type="ECO:0000259" key="1">
    <source>
        <dbReference type="Pfam" id="PF13471"/>
    </source>
</evidence>
<dbReference type="InterPro" id="IPR032708">
    <property type="entry name" value="McjB_C"/>
</dbReference>
<proteinExistence type="predicted"/>
<accession>A0A512D3M1</accession>
<dbReference type="AlphaFoldDB" id="A0A512D3M1"/>
<organism evidence="2 3">
    <name type="scientific">Terrabacter aerolatus</name>
    <dbReference type="NCBI Taxonomy" id="422442"/>
    <lineage>
        <taxon>Bacteria</taxon>
        <taxon>Bacillati</taxon>
        <taxon>Actinomycetota</taxon>
        <taxon>Actinomycetes</taxon>
        <taxon>Micrococcales</taxon>
        <taxon>Intrasporangiaceae</taxon>
        <taxon>Terrabacter</taxon>
    </lineage>
</organism>